<evidence type="ECO:0000256" key="8">
    <source>
        <dbReference type="ARBA" id="ARBA00023277"/>
    </source>
</evidence>
<evidence type="ECO:0000256" key="3">
    <source>
        <dbReference type="ARBA" id="ARBA00005684"/>
    </source>
</evidence>
<dbReference type="Gene3D" id="3.20.20.80">
    <property type="entry name" value="Glycosidases"/>
    <property type="match status" value="2"/>
</dbReference>
<dbReference type="PROSITE" id="PS51166">
    <property type="entry name" value="CBM20"/>
    <property type="match status" value="1"/>
</dbReference>
<organism evidence="12">
    <name type="scientific">Trepomonas sp. PC1</name>
    <dbReference type="NCBI Taxonomy" id="1076344"/>
    <lineage>
        <taxon>Eukaryota</taxon>
        <taxon>Metamonada</taxon>
        <taxon>Diplomonadida</taxon>
        <taxon>Hexamitidae</taxon>
        <taxon>Hexamitinae</taxon>
        <taxon>Trepomonas</taxon>
    </lineage>
</organism>
<dbReference type="InterPro" id="IPR013783">
    <property type="entry name" value="Ig-like_fold"/>
</dbReference>
<dbReference type="GO" id="GO:2001070">
    <property type="term" value="F:starch binding"/>
    <property type="evidence" value="ECO:0007669"/>
    <property type="project" value="InterPro"/>
</dbReference>
<keyword evidence="7 12" id="KW-0808">Transferase</keyword>
<dbReference type="EMBL" id="GDID01001500">
    <property type="protein sequence ID" value="JAP95106.1"/>
    <property type="molecule type" value="Transcribed_RNA"/>
</dbReference>
<dbReference type="PANTHER" id="PTHR32518">
    <property type="match status" value="1"/>
</dbReference>
<dbReference type="PANTHER" id="PTHR32518:SF3">
    <property type="entry name" value="4-ALPHA-GLUCANOTRANSFERASE"/>
    <property type="match status" value="1"/>
</dbReference>
<dbReference type="GO" id="GO:0004134">
    <property type="term" value="F:4-alpha-glucanotransferase activity"/>
    <property type="evidence" value="ECO:0007669"/>
    <property type="project" value="UniProtKB-EC"/>
</dbReference>
<keyword evidence="8" id="KW-0119">Carbohydrate metabolism</keyword>
<feature type="domain" description="CBM20" evidence="11">
    <location>
        <begin position="110"/>
        <end position="209"/>
    </location>
</feature>
<evidence type="ECO:0000256" key="6">
    <source>
        <dbReference type="ARBA" id="ARBA00022676"/>
    </source>
</evidence>
<dbReference type="InterPro" id="IPR013784">
    <property type="entry name" value="Carb-bd-like_fold"/>
</dbReference>
<evidence type="ECO:0000259" key="11">
    <source>
        <dbReference type="PROSITE" id="PS51166"/>
    </source>
</evidence>
<dbReference type="SUPFAM" id="SSF49452">
    <property type="entry name" value="Starch-binding domain-like"/>
    <property type="match status" value="1"/>
</dbReference>
<protein>
    <recommendedName>
        <fullName evidence="4">4-alpha-glucanotransferase</fullName>
        <ecNumber evidence="4">2.4.1.25</ecNumber>
    </recommendedName>
    <alternativeName>
        <fullName evidence="9">Amylomaltase</fullName>
    </alternativeName>
    <alternativeName>
        <fullName evidence="10">Disproportionating enzyme</fullName>
    </alternativeName>
</protein>
<dbReference type="GO" id="GO:0005975">
    <property type="term" value="P:carbohydrate metabolic process"/>
    <property type="evidence" value="ECO:0007669"/>
    <property type="project" value="InterPro"/>
</dbReference>
<evidence type="ECO:0000313" key="12">
    <source>
        <dbReference type="EMBL" id="JAP95106.1"/>
    </source>
</evidence>
<evidence type="ECO:0000256" key="10">
    <source>
        <dbReference type="ARBA" id="ARBA00031501"/>
    </source>
</evidence>
<evidence type="ECO:0000256" key="4">
    <source>
        <dbReference type="ARBA" id="ARBA00012560"/>
    </source>
</evidence>
<evidence type="ECO:0000256" key="2">
    <source>
        <dbReference type="ARBA" id="ARBA00004496"/>
    </source>
</evidence>
<dbReference type="Gene3D" id="2.60.40.10">
    <property type="entry name" value="Immunoglobulins"/>
    <property type="match status" value="1"/>
</dbReference>
<dbReference type="SUPFAM" id="SSF51445">
    <property type="entry name" value="(Trans)glycosidases"/>
    <property type="match status" value="1"/>
</dbReference>
<dbReference type="InterPro" id="IPR003385">
    <property type="entry name" value="Glyco_hydro_77"/>
</dbReference>
<dbReference type="GO" id="GO:0005737">
    <property type="term" value="C:cytoplasm"/>
    <property type="evidence" value="ECO:0007669"/>
    <property type="project" value="UniProtKB-SubCell"/>
</dbReference>
<accession>A0A146KI36</accession>
<proteinExistence type="inferred from homology"/>
<evidence type="ECO:0000256" key="9">
    <source>
        <dbReference type="ARBA" id="ARBA00031423"/>
    </source>
</evidence>
<dbReference type="EC" id="2.4.1.25" evidence="4"/>
<feature type="non-terminal residue" evidence="12">
    <location>
        <position position="1"/>
    </location>
</feature>
<dbReference type="Pfam" id="PF00686">
    <property type="entry name" value="CBM_20"/>
    <property type="match status" value="1"/>
</dbReference>
<comment type="catalytic activity">
    <reaction evidence="1">
        <text>Transfers a segment of a (1-&gt;4)-alpha-D-glucan to a new position in an acceptor, which may be glucose or a (1-&gt;4)-alpha-D-glucan.</text>
        <dbReference type="EC" id="2.4.1.25"/>
    </reaction>
</comment>
<evidence type="ECO:0000256" key="1">
    <source>
        <dbReference type="ARBA" id="ARBA00000439"/>
    </source>
</evidence>
<dbReference type="SMART" id="SM01065">
    <property type="entry name" value="CBM_2"/>
    <property type="match status" value="1"/>
</dbReference>
<sequence>KEVTIRLLVQNYKTSFGENMYVRFGASEHEMTYGDEGWFFEFRAQKDQLENTPYEYRTTYQQDNKKRLLPQINCSIVIIDDWAPPKSDPWKSQAFDVLLASNRKIMPALLPEKHQIVLRVTVPYAIQSDEVYAVGASSEFGSWKIENAVQLFHIGNREFSSQPIDVSESHEFKFVIKHGYNAVTWESGENRKTFQQTLMNAFFRYPYKAEPRFAGVNVPVFSLNTKSSYGCGEFTDLKTLADFCVKSGLKVIQILPIFDTINTKTWVDSYPYGAITVFALHPMFCNISAVPGCTQEILNEIDQTRGDLITDVIEIQYEKVVSQKLKFLKQIYEQQFAQDQTNLISKVKEWCESSADILYWISGYCVFKFLADVFDTVDFNKWGSVKFFDNKQFLKLTDMKKRKVISGLFNNKKNILTADEHKNLMFYAWMQMQLDTQLLDAANYIRSHGIILKGDVPIGVNRVSLDTWERTELFKMDTSTGAPPDAFSATGQNWGFPTYNWELMEEDDFKWWQQRFKHMGRFFDAFRIDHVLGWFRIWEMPASCVKGNGRLGRFYPAQPLKFDNLLKEQGLWDRMRLCEPWNPLDVIGKLKVGDLKLGKTIQQAEVDQLLQLNLIKVEDGFIKLNQTEAESDLILKQLLADGKITKEEQIWLMECVISLNCNRCLSYDRKYAEDCHPIFCNLTAKTESYSFSQLQEQDKQYLRKLGHFYFYEWHEQVWGEAASKRLPIVAKASNMLIVGEDLGLLAPVVPRKMSEFGLLGLRLQRMPADPKQDFWSCEQYDWMTVCTPATHDCPGNRSWWLDKEVAKKYWEQQFMRFDDGYKNDISAEDCMNILRKHMHSKCMIAVFLMQDLFAVDQKTHYTGDVTREDINHPDVAEWNWKYHMHISLEDLMQSDFCQKIKEEVEKSGRISK</sequence>
<evidence type="ECO:0000256" key="7">
    <source>
        <dbReference type="ARBA" id="ARBA00022679"/>
    </source>
</evidence>
<name>A0A146KI36_9EUKA</name>
<dbReference type="AlphaFoldDB" id="A0A146KI36"/>
<comment type="subcellular location">
    <subcellularLocation>
        <location evidence="2">Cytoplasm</location>
    </subcellularLocation>
</comment>
<dbReference type="InterPro" id="IPR017853">
    <property type="entry name" value="GH"/>
</dbReference>
<dbReference type="Pfam" id="PF02446">
    <property type="entry name" value="Glyco_hydro_77"/>
    <property type="match status" value="1"/>
</dbReference>
<evidence type="ECO:0000256" key="5">
    <source>
        <dbReference type="ARBA" id="ARBA00022490"/>
    </source>
</evidence>
<comment type="similarity">
    <text evidence="3">Belongs to the disproportionating enzyme family.</text>
</comment>
<keyword evidence="6" id="KW-0328">Glycosyltransferase</keyword>
<dbReference type="InterPro" id="IPR002044">
    <property type="entry name" value="CBM20"/>
</dbReference>
<reference evidence="12" key="1">
    <citation type="submission" date="2015-07" db="EMBL/GenBank/DDBJ databases">
        <title>Adaptation to a free-living lifestyle via gene acquisitions in the diplomonad Trepomonas sp. PC1.</title>
        <authorList>
            <person name="Xu F."/>
            <person name="Jerlstrom-Hultqvist J."/>
            <person name="Kolisko M."/>
            <person name="Simpson A.G.B."/>
            <person name="Roger A.J."/>
            <person name="Svard S.G."/>
            <person name="Andersson J.O."/>
        </authorList>
    </citation>
    <scope>NUCLEOTIDE SEQUENCE</scope>
    <source>
        <strain evidence="12">PC1</strain>
    </source>
</reference>
<keyword evidence="5" id="KW-0963">Cytoplasm</keyword>
<gene>
    <name evidence="12" type="ORF">TPC1_12008</name>
</gene>